<dbReference type="GeneID" id="100379015"/>
<keyword evidence="2 5" id="KW-0812">Transmembrane</keyword>
<dbReference type="PANTHER" id="PTHR23291">
    <property type="entry name" value="BAX INHIBITOR-RELATED"/>
    <property type="match status" value="1"/>
</dbReference>
<evidence type="ECO:0000313" key="7">
    <source>
        <dbReference type="RefSeq" id="XP_002735043.1"/>
    </source>
</evidence>
<name>A0ABM0GQF7_SACKO</name>
<gene>
    <name evidence="7" type="primary">LOC100379015</name>
</gene>
<proteinExistence type="inferred from homology"/>
<feature type="transmembrane region" description="Helical" evidence="5">
    <location>
        <begin position="192"/>
        <end position="213"/>
    </location>
</feature>
<feature type="transmembrane region" description="Helical" evidence="5">
    <location>
        <begin position="274"/>
        <end position="294"/>
    </location>
</feature>
<dbReference type="Pfam" id="PF01027">
    <property type="entry name" value="Bax1-I"/>
    <property type="match status" value="1"/>
</dbReference>
<comment type="similarity">
    <text evidence="5">Belongs to the BI1 family.</text>
</comment>
<keyword evidence="3 5" id="KW-1133">Transmembrane helix</keyword>
<feature type="transmembrane region" description="Helical" evidence="5">
    <location>
        <begin position="129"/>
        <end position="148"/>
    </location>
</feature>
<accession>A0ABM0GQF7</accession>
<keyword evidence="6" id="KW-1185">Reference proteome</keyword>
<reference evidence="7" key="1">
    <citation type="submission" date="2025-08" db="UniProtKB">
        <authorList>
            <consortium name="RefSeq"/>
        </authorList>
    </citation>
    <scope>IDENTIFICATION</scope>
    <source>
        <tissue evidence="7">Testes</tissue>
    </source>
</reference>
<keyword evidence="4 5" id="KW-0472">Membrane</keyword>
<feature type="transmembrane region" description="Helical" evidence="5">
    <location>
        <begin position="160"/>
        <end position="180"/>
    </location>
</feature>
<evidence type="ECO:0000256" key="1">
    <source>
        <dbReference type="ARBA" id="ARBA00004141"/>
    </source>
</evidence>
<dbReference type="InterPro" id="IPR006214">
    <property type="entry name" value="Bax_inhibitor_1-related"/>
</dbReference>
<protein>
    <submittedName>
        <fullName evidence="7">Growth hormone-inducible transmembrane protein-like</fullName>
    </submittedName>
</protein>
<feature type="transmembrane region" description="Helical" evidence="5">
    <location>
        <begin position="249"/>
        <end position="268"/>
    </location>
</feature>
<dbReference type="PANTHER" id="PTHR23291:SF112">
    <property type="entry name" value="GROWTH HORMONE-INDUCIBLE TRANSMEMBRANE PROTEIN"/>
    <property type="match status" value="1"/>
</dbReference>
<dbReference type="InterPro" id="IPR035871">
    <property type="entry name" value="GHITM"/>
</dbReference>
<evidence type="ECO:0000256" key="2">
    <source>
        <dbReference type="ARBA" id="ARBA00022692"/>
    </source>
</evidence>
<dbReference type="CDD" id="cd10431">
    <property type="entry name" value="GHITM"/>
    <property type="match status" value="1"/>
</dbReference>
<evidence type="ECO:0000256" key="5">
    <source>
        <dbReference type="RuleBase" id="RU004379"/>
    </source>
</evidence>
<sequence length="346" mass="36513">MFAAKLIQMPLKASISVPVQVFMTRASPKQLQLKSTFRVFIQTQRYASQSRLGARRAAERTKTKSLKEMAQEPASGSAIIGGRGLLAGASAVGIGALCYYGLGMSNEVGALEKAAIWPQYVRDRLRSTYLYFGAGLGMTALSAVAIARSPAIMARMMSNSWLAIGATFAAVIGSGILCRSIPYTEGFGAKHLAWMLHSGIVGAVIAPLTFLGGPILVKAAWYTAGVVGGLSMVAACAPSDKFLYMGGPLAMGLGVVFIASLGGMFFPPTTALGSGLYAISVYGGVVLFGGFLLYDTQHIVRKAETHPVVAGYPFDPINAAMGIYMDTINIFIRIAMILSGSGRKRK</sequence>
<comment type="subcellular location">
    <subcellularLocation>
        <location evidence="1">Membrane</location>
        <topology evidence="1">Multi-pass membrane protein</topology>
    </subcellularLocation>
</comment>
<dbReference type="RefSeq" id="XP_002735043.1">
    <property type="nucleotide sequence ID" value="XM_002734997.2"/>
</dbReference>
<evidence type="ECO:0000256" key="3">
    <source>
        <dbReference type="ARBA" id="ARBA00022989"/>
    </source>
</evidence>
<evidence type="ECO:0000313" key="6">
    <source>
        <dbReference type="Proteomes" id="UP000694865"/>
    </source>
</evidence>
<dbReference type="Proteomes" id="UP000694865">
    <property type="component" value="Unplaced"/>
</dbReference>
<organism evidence="6 7">
    <name type="scientific">Saccoglossus kowalevskii</name>
    <name type="common">Acorn worm</name>
    <dbReference type="NCBI Taxonomy" id="10224"/>
    <lineage>
        <taxon>Eukaryota</taxon>
        <taxon>Metazoa</taxon>
        <taxon>Hemichordata</taxon>
        <taxon>Enteropneusta</taxon>
        <taxon>Harrimaniidae</taxon>
        <taxon>Saccoglossus</taxon>
    </lineage>
</organism>
<evidence type="ECO:0000256" key="4">
    <source>
        <dbReference type="ARBA" id="ARBA00023136"/>
    </source>
</evidence>